<keyword evidence="3 4" id="KW-0315">Glutamine amidotransferase</keyword>
<dbReference type="CDD" id="cd01750">
    <property type="entry name" value="GATase1_CobQ"/>
    <property type="match status" value="1"/>
</dbReference>
<gene>
    <name evidence="4" type="primary">cobQ</name>
    <name evidence="8" type="ORF">EHO61_03095</name>
</gene>
<dbReference type="SUPFAM" id="SSF53383">
    <property type="entry name" value="PLP-dependent transferases"/>
    <property type="match status" value="1"/>
</dbReference>
<name>A0A4R9GST7_9LEPT</name>
<keyword evidence="9" id="KW-1185">Reference proteome</keyword>
<feature type="domain" description="CobB/CobQ-like glutamine amidotransferase" evidence="7">
    <location>
        <begin position="629"/>
        <end position="813"/>
    </location>
</feature>
<dbReference type="HAMAP" id="MF_00028">
    <property type="entry name" value="CobQ"/>
    <property type="match status" value="1"/>
</dbReference>
<evidence type="ECO:0000256" key="2">
    <source>
        <dbReference type="ARBA" id="ARBA00022573"/>
    </source>
</evidence>
<comment type="caution">
    <text evidence="8">The sequence shown here is derived from an EMBL/GenBank/DDBJ whole genome shotgun (WGS) entry which is preliminary data.</text>
</comment>
<feature type="active site" description="Nucleophile" evidence="4">
    <location>
        <position position="708"/>
    </location>
</feature>
<dbReference type="InterPro" id="IPR004839">
    <property type="entry name" value="Aminotransferase_I/II_large"/>
</dbReference>
<dbReference type="NCBIfam" id="TIGR00313">
    <property type="entry name" value="cobQ"/>
    <property type="match status" value="1"/>
</dbReference>
<dbReference type="InterPro" id="IPR002586">
    <property type="entry name" value="CobQ/CobB/MinD/ParA_Nub-bd_dom"/>
</dbReference>
<dbReference type="RefSeq" id="WP_135812162.1">
    <property type="nucleotide sequence ID" value="NZ_RQEV01000003.1"/>
</dbReference>
<evidence type="ECO:0000259" key="5">
    <source>
        <dbReference type="Pfam" id="PF00155"/>
    </source>
</evidence>
<feature type="domain" description="Aminotransferase class I/classII large" evidence="5">
    <location>
        <begin position="23"/>
        <end position="353"/>
    </location>
</feature>
<dbReference type="UniPathway" id="UPA00148"/>
<accession>A0A4R9GST7</accession>
<feature type="domain" description="CobQ/CobB/MinD/ParA nucleotide binding" evidence="6">
    <location>
        <begin position="377"/>
        <end position="606"/>
    </location>
</feature>
<dbReference type="GO" id="GO:0009236">
    <property type="term" value="P:cobalamin biosynthetic process"/>
    <property type="evidence" value="ECO:0007669"/>
    <property type="project" value="UniProtKB-UniRule"/>
</dbReference>
<dbReference type="GO" id="GO:0003824">
    <property type="term" value="F:catalytic activity"/>
    <property type="evidence" value="ECO:0007669"/>
    <property type="project" value="InterPro"/>
</dbReference>
<dbReference type="PROSITE" id="PS51273">
    <property type="entry name" value="GATASE_TYPE_1"/>
    <property type="match status" value="1"/>
</dbReference>
<evidence type="ECO:0000259" key="6">
    <source>
        <dbReference type="Pfam" id="PF01656"/>
    </source>
</evidence>
<evidence type="ECO:0000256" key="4">
    <source>
        <dbReference type="HAMAP-Rule" id="MF_00028"/>
    </source>
</evidence>
<reference evidence="8" key="1">
    <citation type="journal article" date="2019" name="PLoS Negl. Trop. Dis.">
        <title>Revisiting the worldwide diversity of Leptospira species in the environment.</title>
        <authorList>
            <person name="Vincent A.T."/>
            <person name="Schiettekatte O."/>
            <person name="Bourhy P."/>
            <person name="Veyrier F.J."/>
            <person name="Picardeau M."/>
        </authorList>
    </citation>
    <scope>NUCLEOTIDE SEQUENCE [LARGE SCALE GENOMIC DNA]</scope>
    <source>
        <strain evidence="8">SCS5</strain>
    </source>
</reference>
<dbReference type="OrthoDB" id="9808302at2"/>
<dbReference type="PROSITE" id="PS51274">
    <property type="entry name" value="GATASE_COBBQ"/>
    <property type="match status" value="1"/>
</dbReference>
<dbReference type="SUPFAM" id="SSF52317">
    <property type="entry name" value="Class I glutamine amidotransferase-like"/>
    <property type="match status" value="1"/>
</dbReference>
<dbReference type="InterPro" id="IPR027417">
    <property type="entry name" value="P-loop_NTPase"/>
</dbReference>
<dbReference type="InterPro" id="IPR015421">
    <property type="entry name" value="PyrdxlP-dep_Trfase_major"/>
</dbReference>
<dbReference type="GO" id="GO:0030170">
    <property type="term" value="F:pyridoxal phosphate binding"/>
    <property type="evidence" value="ECO:0007669"/>
    <property type="project" value="InterPro"/>
</dbReference>
<dbReference type="Pfam" id="PF07685">
    <property type="entry name" value="GATase_3"/>
    <property type="match status" value="1"/>
</dbReference>
<dbReference type="Pfam" id="PF01656">
    <property type="entry name" value="CbiA"/>
    <property type="match status" value="1"/>
</dbReference>
<dbReference type="SUPFAM" id="SSF52540">
    <property type="entry name" value="P-loop containing nucleoside triphosphate hydrolases"/>
    <property type="match status" value="1"/>
</dbReference>
<evidence type="ECO:0000313" key="9">
    <source>
        <dbReference type="Proteomes" id="UP000297855"/>
    </source>
</evidence>
<evidence type="ECO:0000259" key="7">
    <source>
        <dbReference type="Pfam" id="PF07685"/>
    </source>
</evidence>
<dbReference type="PANTHER" id="PTHR21343:SF1">
    <property type="entry name" value="COBYRIC ACID SYNTHASE"/>
    <property type="match status" value="1"/>
</dbReference>
<comment type="pathway">
    <text evidence="1 4">Cofactor biosynthesis; adenosylcobalamin biosynthesis.</text>
</comment>
<dbReference type="InterPro" id="IPR004838">
    <property type="entry name" value="NHTrfase_class1_PyrdxlP-BS"/>
</dbReference>
<dbReference type="InterPro" id="IPR047045">
    <property type="entry name" value="CobQ_N"/>
</dbReference>
<dbReference type="Gene3D" id="3.40.640.10">
    <property type="entry name" value="Type I PLP-dependent aspartate aminotransferase-like (Major domain)"/>
    <property type="match status" value="1"/>
</dbReference>
<organism evidence="8 9">
    <name type="scientific">Leptospira fluminis</name>
    <dbReference type="NCBI Taxonomy" id="2484979"/>
    <lineage>
        <taxon>Bacteria</taxon>
        <taxon>Pseudomonadati</taxon>
        <taxon>Spirochaetota</taxon>
        <taxon>Spirochaetia</taxon>
        <taxon>Leptospirales</taxon>
        <taxon>Leptospiraceae</taxon>
        <taxon>Leptospira</taxon>
    </lineage>
</organism>
<proteinExistence type="inferred from homology"/>
<dbReference type="Gene3D" id="3.40.50.300">
    <property type="entry name" value="P-loop containing nucleotide triphosphate hydrolases"/>
    <property type="match status" value="1"/>
</dbReference>
<dbReference type="Pfam" id="PF00155">
    <property type="entry name" value="Aminotran_1_2"/>
    <property type="match status" value="1"/>
</dbReference>
<evidence type="ECO:0000256" key="3">
    <source>
        <dbReference type="ARBA" id="ARBA00022962"/>
    </source>
</evidence>
<comment type="function">
    <text evidence="4">Catalyzes amidations at positions B, D, E, and G on adenosylcobyrinic A,C-diamide. NH(2) groups are provided by glutamine, and one molecule of ATP is hydrogenolyzed for each amidation.</text>
</comment>
<dbReference type="Gene3D" id="3.40.50.880">
    <property type="match status" value="1"/>
</dbReference>
<keyword evidence="2 4" id="KW-0169">Cobalamin biosynthesis</keyword>
<sequence length="867" mass="96223">MEISEHGGNVDAIAAELNCVLEEITDFSANINPRGLPDWVRPLIGSQISRLIHYPDPHYGSVKRSMEKNWGIRAENIVLGNGASELLYFLPRILNSTNAILPVPSYTDYESVLEKKGIPIEKLVLSEENGFEPDYEALDSLLIRRKTERNLVFLGHPNNPTGKILDEKKIEELIRRHQETIWILDESFLDFCPTGKTFLKNDSPNVIVLKSLTKILALPGLRIGFCVASPAICRRLEQELPLWSFNRLSAAILEKATEDQEFFRLSRENVQDWKNSLFKRLESIRQIRIFPGDANFLLLKLSPQKLSVSEVCDRLLKEYKISVRRFDGTKGIGSDFIRVAVRTPKENEILTDSLRNILNETGSDGPLPITKRKTPALMIQGTASNVGKSLMAAAFCRILRQDGIDVAPFKSQNMALNSFVTPGGGEIGRAQALQAQAAGVTPDVRMNPVLLKPSSEKDSQVILNGKPVGGMDFRDYTEFKPKAFEEVKRSYDSLAEEFEAIVIEGAGSVSEVNLKNNDIVNMNMARYAEAKVIIVGNIDHGGVFGALVGSLDTMAEWERNLVSGFIINRLRGIPELLLPGVRYLETYTGKRVLGVVPHFDDLSLPEEDSLEFKSGNLSDKSVLGDRIDVVLVDTPRISNHTDVDALRWEEDVRVRIARSPKDVGSPDVLILGGSKNVASDIKFLNDSGFAKIIFSLVQNGATEIVGICGGYQILGNRINDPYSIESNRGTSEGLGLLPLETTLQKEKALKQVSGIHSPSGKTVYGYEIHHGITELKEQIPVAFVSNEGDPLGHSEKNGRIWGTYLHGVFDGDEFRRHFIDKIRVKKGMQPVGRVTCNYDVESKIDLLAEGVRKSVDMSAIYGLLGFK</sequence>
<feature type="active site" evidence="4">
    <location>
        <position position="806"/>
    </location>
</feature>
<dbReference type="InterPro" id="IPR004459">
    <property type="entry name" value="CobQ_synth"/>
</dbReference>
<dbReference type="InterPro" id="IPR015424">
    <property type="entry name" value="PyrdxlP-dep_Trfase"/>
</dbReference>
<dbReference type="GO" id="GO:0015420">
    <property type="term" value="F:ABC-type vitamin B12 transporter activity"/>
    <property type="evidence" value="ECO:0007669"/>
    <property type="project" value="UniProtKB-UniRule"/>
</dbReference>
<dbReference type="EMBL" id="RQEV01000003">
    <property type="protein sequence ID" value="TGK20865.1"/>
    <property type="molecule type" value="Genomic_DNA"/>
</dbReference>
<dbReference type="NCBIfam" id="NF001989">
    <property type="entry name" value="PRK00784.1"/>
    <property type="match status" value="1"/>
</dbReference>
<dbReference type="PANTHER" id="PTHR21343">
    <property type="entry name" value="DETHIOBIOTIN SYNTHETASE"/>
    <property type="match status" value="1"/>
</dbReference>
<dbReference type="InterPro" id="IPR029062">
    <property type="entry name" value="Class_I_gatase-like"/>
</dbReference>
<dbReference type="CDD" id="cd05389">
    <property type="entry name" value="CobQ_N"/>
    <property type="match status" value="1"/>
</dbReference>
<evidence type="ECO:0000256" key="1">
    <source>
        <dbReference type="ARBA" id="ARBA00004953"/>
    </source>
</evidence>
<dbReference type="InterPro" id="IPR033949">
    <property type="entry name" value="CobQ_GATase1"/>
</dbReference>
<dbReference type="InterPro" id="IPR015422">
    <property type="entry name" value="PyrdxlP-dep_Trfase_small"/>
</dbReference>
<dbReference type="InterPro" id="IPR011698">
    <property type="entry name" value="GATase_3"/>
</dbReference>
<dbReference type="CDD" id="cd00609">
    <property type="entry name" value="AAT_like"/>
    <property type="match status" value="1"/>
</dbReference>
<dbReference type="Gene3D" id="3.90.1150.10">
    <property type="entry name" value="Aspartate Aminotransferase, domain 1"/>
    <property type="match status" value="1"/>
</dbReference>
<comment type="similarity">
    <text evidence="4">Belongs to the CobB/CobQ family. CobQ subfamily.</text>
</comment>
<dbReference type="AlphaFoldDB" id="A0A4R9GST7"/>
<dbReference type="Proteomes" id="UP000297855">
    <property type="component" value="Unassembled WGS sequence"/>
</dbReference>
<evidence type="ECO:0000313" key="8">
    <source>
        <dbReference type="EMBL" id="TGK20865.1"/>
    </source>
</evidence>
<protein>
    <recommendedName>
        <fullName evidence="4">Cobyric acid synthase</fullName>
    </recommendedName>
</protein>
<dbReference type="PROSITE" id="PS00105">
    <property type="entry name" value="AA_TRANSFER_CLASS_1"/>
    <property type="match status" value="1"/>
</dbReference>